<name>A0A0N5CC08_STREA</name>
<evidence type="ECO:0000313" key="1">
    <source>
        <dbReference type="Proteomes" id="UP000046392"/>
    </source>
</evidence>
<evidence type="ECO:0000313" key="2">
    <source>
        <dbReference type="WBParaSite" id="SPAL_0001541700.1"/>
    </source>
</evidence>
<keyword evidence="1" id="KW-1185">Reference proteome</keyword>
<dbReference type="Proteomes" id="UP000046392">
    <property type="component" value="Unplaced"/>
</dbReference>
<sequence>MALNLISKSLDFVDRDINKSNYQSSVKNKKGKNVKNKAKKISRHNTLTEARKMFKSSAIECTYDEETGEITKEKGKRGNKSDISHVLSSKRARKGECLIDQYRNIKAVDRKADEDEMNDDSCEEELDIGDINTVVKFVFEESNNRKKALKTLDRSQHGRKRVSKKTDSDSIFKDSDFEEVSKKNNTIILNSKSKKLTTEEEIKKALGIKR</sequence>
<dbReference type="WBParaSite" id="SPAL_0001541700.1">
    <property type="protein sequence ID" value="SPAL_0001541700.1"/>
    <property type="gene ID" value="SPAL_0001541700"/>
</dbReference>
<accession>A0A0N5CC08</accession>
<organism evidence="1 2">
    <name type="scientific">Strongyloides papillosus</name>
    <name type="common">Intestinal threadworm</name>
    <dbReference type="NCBI Taxonomy" id="174720"/>
    <lineage>
        <taxon>Eukaryota</taxon>
        <taxon>Metazoa</taxon>
        <taxon>Ecdysozoa</taxon>
        <taxon>Nematoda</taxon>
        <taxon>Chromadorea</taxon>
        <taxon>Rhabditida</taxon>
        <taxon>Tylenchina</taxon>
        <taxon>Panagrolaimomorpha</taxon>
        <taxon>Strongyloidoidea</taxon>
        <taxon>Strongyloididae</taxon>
        <taxon>Strongyloides</taxon>
    </lineage>
</organism>
<protein>
    <submittedName>
        <fullName evidence="2">Uncharacterized protein</fullName>
    </submittedName>
</protein>
<proteinExistence type="predicted"/>
<reference evidence="2" key="1">
    <citation type="submission" date="2017-02" db="UniProtKB">
        <authorList>
            <consortium name="WormBaseParasite"/>
        </authorList>
    </citation>
    <scope>IDENTIFICATION</scope>
</reference>
<dbReference type="AlphaFoldDB" id="A0A0N5CC08"/>